<protein>
    <submittedName>
        <fullName evidence="2">Uncharacterized protein</fullName>
    </submittedName>
</protein>
<keyword evidence="1" id="KW-1185">Reference proteome</keyword>
<sequence>MNINKMMIAPGTLACPPISRNYISSFDQFTSTGHTVKFSNLSGSQSKLFNVSKNDAENILDEYDNGDQQLTEKCSILASTYTSDYITDHLSSSYGPSAYSNADLNDTSKLMKNSIGSCLNEPKENNNPCFASVFSPQDDNQYTITERRDNCSIKTGSRFSVNLTSKTKTAMLNSSHKTTLTVQRCSDNPYPLPSSWLSHPYGLGYGSYPRTCLGAQTGYPISCRLTVSQRQLNPGSRLTACLTLLVEDPFALLLAPSLNTNSHDLNWCAKFSANTKSGTKSLWSPLARAFVSYYLEDSVRQNFGYAKKELNRIWWSRFIKQPQRIFLILRQITTYRDWTNCVIAQEERDVYRGEMRKRVTSEKHLLRVVLEHTFHIPPLPPTSLEGCSCIDVAYSLGLVNFKLKKLKTPLKSTKWILENDINQVMSDKCVEFIYMHETLNRGVGTYETLSKKPRILRFQQCQCNKGKEFKHLARIHHDLLLPIPIIIGTMDFSLKCDRQTELYGVTETQQTPNPSMGSVFFMQWPNSYQMGSLPPVYQYSKDNLDIYQNDSIHTVYPTELLNPNSIVRSKYGTIRSSNRSNNTSFQEQKMLDDDAEENNYAFETLSHTSKQTPSFRRNETASGKISSRSSVTLNQTIIGEEQGI</sequence>
<accession>A0AA85KF03</accession>
<evidence type="ECO:0000313" key="1">
    <source>
        <dbReference type="Proteomes" id="UP000050795"/>
    </source>
</evidence>
<reference evidence="2" key="2">
    <citation type="submission" date="2023-11" db="UniProtKB">
        <authorList>
            <consortium name="WormBaseParasite"/>
        </authorList>
    </citation>
    <scope>IDENTIFICATION</scope>
</reference>
<dbReference type="AlphaFoldDB" id="A0AA85KF03"/>
<dbReference type="WBParaSite" id="TREG1_840.1">
    <property type="protein sequence ID" value="TREG1_840.1"/>
    <property type="gene ID" value="TREG1_840"/>
</dbReference>
<organism evidence="1 2">
    <name type="scientific">Trichobilharzia regenti</name>
    <name type="common">Nasal bird schistosome</name>
    <dbReference type="NCBI Taxonomy" id="157069"/>
    <lineage>
        <taxon>Eukaryota</taxon>
        <taxon>Metazoa</taxon>
        <taxon>Spiralia</taxon>
        <taxon>Lophotrochozoa</taxon>
        <taxon>Platyhelminthes</taxon>
        <taxon>Trematoda</taxon>
        <taxon>Digenea</taxon>
        <taxon>Strigeidida</taxon>
        <taxon>Schistosomatoidea</taxon>
        <taxon>Schistosomatidae</taxon>
        <taxon>Trichobilharzia</taxon>
    </lineage>
</organism>
<name>A0AA85KF03_TRIRE</name>
<proteinExistence type="predicted"/>
<dbReference type="Proteomes" id="UP000050795">
    <property type="component" value="Unassembled WGS sequence"/>
</dbReference>
<evidence type="ECO:0000313" key="2">
    <source>
        <dbReference type="WBParaSite" id="TREG1_840.1"/>
    </source>
</evidence>
<reference evidence="1" key="1">
    <citation type="submission" date="2022-06" db="EMBL/GenBank/DDBJ databases">
        <authorList>
            <person name="Berger JAMES D."/>
            <person name="Berger JAMES D."/>
        </authorList>
    </citation>
    <scope>NUCLEOTIDE SEQUENCE [LARGE SCALE GENOMIC DNA]</scope>
</reference>